<evidence type="ECO:0000259" key="2">
    <source>
        <dbReference type="PROSITE" id="PS51767"/>
    </source>
</evidence>
<feature type="domain" description="Peptidase A1" evidence="2">
    <location>
        <begin position="1"/>
        <end position="304"/>
    </location>
</feature>
<gene>
    <name evidence="3" type="ORF">X801_04933</name>
</gene>
<evidence type="ECO:0000256" key="1">
    <source>
        <dbReference type="ARBA" id="ARBA00007447"/>
    </source>
</evidence>
<keyword evidence="3" id="KW-0645">Protease</keyword>
<evidence type="ECO:0000313" key="3">
    <source>
        <dbReference type="EMBL" id="OON19201.1"/>
    </source>
</evidence>
<dbReference type="EMBL" id="KV893522">
    <property type="protein sequence ID" value="OON19201.1"/>
    <property type="molecule type" value="Genomic_DNA"/>
</dbReference>
<dbReference type="InterPro" id="IPR033121">
    <property type="entry name" value="PEPTIDASE_A1"/>
</dbReference>
<keyword evidence="4" id="KW-1185">Reference proteome</keyword>
<dbReference type="GO" id="GO:0006508">
    <property type="term" value="P:proteolysis"/>
    <property type="evidence" value="ECO:0007669"/>
    <property type="project" value="UniProtKB-KW"/>
</dbReference>
<dbReference type="GO" id="GO:0004190">
    <property type="term" value="F:aspartic-type endopeptidase activity"/>
    <property type="evidence" value="ECO:0007669"/>
    <property type="project" value="InterPro"/>
</dbReference>
<dbReference type="PANTHER" id="PTHR47966">
    <property type="entry name" value="BETA-SITE APP-CLEAVING ENZYME, ISOFORM A-RELATED"/>
    <property type="match status" value="1"/>
</dbReference>
<protein>
    <submittedName>
        <fullName evidence="3">Eukaryotic aspartyl protease</fullName>
    </submittedName>
</protein>
<reference evidence="3 4" key="1">
    <citation type="submission" date="2015-03" db="EMBL/GenBank/DDBJ databases">
        <title>Draft genome of the nematode, Opisthorchis viverrini.</title>
        <authorList>
            <person name="Mitreva M."/>
        </authorList>
    </citation>
    <scope>NUCLEOTIDE SEQUENCE [LARGE SCALE GENOMIC DNA]</scope>
    <source>
        <strain evidence="3">Khon Kaen</strain>
    </source>
</reference>
<accession>A0A1S8WXR5</accession>
<dbReference type="InterPro" id="IPR001461">
    <property type="entry name" value="Aspartic_peptidase_A1"/>
</dbReference>
<dbReference type="CDD" id="cd05471">
    <property type="entry name" value="pepsin_like"/>
    <property type="match status" value="1"/>
</dbReference>
<organism evidence="3 4">
    <name type="scientific">Opisthorchis viverrini</name>
    <name type="common">Southeast Asian liver fluke</name>
    <dbReference type="NCBI Taxonomy" id="6198"/>
    <lineage>
        <taxon>Eukaryota</taxon>
        <taxon>Metazoa</taxon>
        <taxon>Spiralia</taxon>
        <taxon>Lophotrochozoa</taxon>
        <taxon>Platyhelminthes</taxon>
        <taxon>Trematoda</taxon>
        <taxon>Digenea</taxon>
        <taxon>Opisthorchiida</taxon>
        <taxon>Opisthorchiata</taxon>
        <taxon>Opisthorchiidae</taxon>
        <taxon>Opisthorchis</taxon>
    </lineage>
</organism>
<dbReference type="Pfam" id="PF00026">
    <property type="entry name" value="Asp"/>
    <property type="match status" value="1"/>
</dbReference>
<dbReference type="InterPro" id="IPR021109">
    <property type="entry name" value="Peptidase_aspartic_dom_sf"/>
</dbReference>
<dbReference type="Proteomes" id="UP000243686">
    <property type="component" value="Unassembled WGS sequence"/>
</dbReference>
<dbReference type="Gene3D" id="2.40.70.10">
    <property type="entry name" value="Acid Proteases"/>
    <property type="match status" value="2"/>
</dbReference>
<dbReference type="PROSITE" id="PS51767">
    <property type="entry name" value="PEPTIDASE_A1"/>
    <property type="match status" value="1"/>
</dbReference>
<dbReference type="SUPFAM" id="SSF50630">
    <property type="entry name" value="Acid proteases"/>
    <property type="match status" value="1"/>
</dbReference>
<comment type="similarity">
    <text evidence="1">Belongs to the peptidase A1 family.</text>
</comment>
<dbReference type="PRINTS" id="PR00792">
    <property type="entry name" value="PEPSIN"/>
</dbReference>
<dbReference type="AlphaFoldDB" id="A0A1S8WXR5"/>
<name>A0A1S8WXR5_OPIVI</name>
<keyword evidence="3" id="KW-0378">Hydrolase</keyword>
<dbReference type="PANTHER" id="PTHR47966:SF51">
    <property type="entry name" value="BETA-SITE APP-CLEAVING ENZYME, ISOFORM A-RELATED"/>
    <property type="match status" value="1"/>
</dbReference>
<dbReference type="InterPro" id="IPR034164">
    <property type="entry name" value="Pepsin-like_dom"/>
</dbReference>
<sequence length="309" mass="35253">MDIALGTPRQTLSIEVDTSTGTTLIVAMQSQRRMQFTPFKFEDSGTKRLGLDDCTVPGTDELAGRQVIDVLTIGECAIPEFHVQTVERLRFRPYFLDVFSGKLGLAPTSDLVPETFVGALQRQFPNEPEFTFWFRPDEDGVFRNGIFSFGGIHDYRYEGPLIYRPLLSPDSWTIQATKILLGETVLCAQDCNILFKTAIPYFYGPQDKITEAQRLLQVESNRMHMGVHTLNCNIIYPLLSIHFGRHQVQWRMSDFWEKKLDRNQVICKLGMRASASGPGWTLGHRMMFKLFTVFDSRRSRIGIAKASRP</sequence>
<proteinExistence type="inferred from homology"/>
<evidence type="ECO:0000313" key="4">
    <source>
        <dbReference type="Proteomes" id="UP000243686"/>
    </source>
</evidence>